<accession>A0A9W9IFY6</accession>
<reference evidence="1" key="2">
    <citation type="journal article" date="2023" name="IMA Fungus">
        <title>Comparative genomic study of the Penicillium genus elucidates a diverse pangenome and 15 lateral gene transfer events.</title>
        <authorList>
            <person name="Petersen C."/>
            <person name="Sorensen T."/>
            <person name="Nielsen M.R."/>
            <person name="Sondergaard T.E."/>
            <person name="Sorensen J.L."/>
            <person name="Fitzpatrick D.A."/>
            <person name="Frisvad J.C."/>
            <person name="Nielsen K.L."/>
        </authorList>
    </citation>
    <scope>NUCLEOTIDE SEQUENCE</scope>
    <source>
        <strain evidence="1">IBT 26290</strain>
    </source>
</reference>
<evidence type="ECO:0000313" key="1">
    <source>
        <dbReference type="EMBL" id="KAJ5176520.1"/>
    </source>
</evidence>
<keyword evidence="2" id="KW-1185">Reference proteome</keyword>
<protein>
    <submittedName>
        <fullName evidence="1">Uncharacterized protein</fullName>
    </submittedName>
</protein>
<gene>
    <name evidence="1" type="ORF">N7482_002397</name>
</gene>
<organism evidence="1 2">
    <name type="scientific">Penicillium canariense</name>
    <dbReference type="NCBI Taxonomy" id="189055"/>
    <lineage>
        <taxon>Eukaryota</taxon>
        <taxon>Fungi</taxon>
        <taxon>Dikarya</taxon>
        <taxon>Ascomycota</taxon>
        <taxon>Pezizomycotina</taxon>
        <taxon>Eurotiomycetes</taxon>
        <taxon>Eurotiomycetidae</taxon>
        <taxon>Eurotiales</taxon>
        <taxon>Aspergillaceae</taxon>
        <taxon>Penicillium</taxon>
    </lineage>
</organism>
<name>A0A9W9IFY6_9EURO</name>
<dbReference type="EMBL" id="JAPQKN010000001">
    <property type="protein sequence ID" value="KAJ5176520.1"/>
    <property type="molecule type" value="Genomic_DNA"/>
</dbReference>
<reference evidence="1" key="1">
    <citation type="submission" date="2022-11" db="EMBL/GenBank/DDBJ databases">
        <authorList>
            <person name="Petersen C."/>
        </authorList>
    </citation>
    <scope>NUCLEOTIDE SEQUENCE</scope>
    <source>
        <strain evidence="1">IBT 26290</strain>
    </source>
</reference>
<comment type="caution">
    <text evidence="1">The sequence shown here is derived from an EMBL/GenBank/DDBJ whole genome shotgun (WGS) entry which is preliminary data.</text>
</comment>
<sequence length="66" mass="7092">MDDCNSGIVGESLFLKSMKEPDLTGASLDGSCICLRLDCMARQAAALVTGNLEILLKARQHRLPNS</sequence>
<dbReference type="Proteomes" id="UP001149163">
    <property type="component" value="Unassembled WGS sequence"/>
</dbReference>
<dbReference type="GeneID" id="81423698"/>
<evidence type="ECO:0000313" key="2">
    <source>
        <dbReference type="Proteomes" id="UP001149163"/>
    </source>
</evidence>
<dbReference type="AlphaFoldDB" id="A0A9W9IFY6"/>
<dbReference type="RefSeq" id="XP_056548128.1">
    <property type="nucleotide sequence ID" value="XM_056684522.1"/>
</dbReference>
<proteinExistence type="predicted"/>